<feature type="region of interest" description="Disordered" evidence="2">
    <location>
        <begin position="1"/>
        <end position="63"/>
    </location>
</feature>
<evidence type="ECO:0000313" key="4">
    <source>
        <dbReference type="EMBL" id="KAF7632255.1"/>
    </source>
</evidence>
<dbReference type="SUPFAM" id="SSF103107">
    <property type="entry name" value="Hypothetical protein c14orf129, hspc210"/>
    <property type="match status" value="1"/>
</dbReference>
<dbReference type="Pfam" id="PF13374">
    <property type="entry name" value="TPR_10"/>
    <property type="match status" value="1"/>
</dbReference>
<dbReference type="PANTHER" id="PTHR12601:SF6">
    <property type="entry name" value="CLUSTERED MITOCHONDRIA PROTEIN HOMOLOG"/>
    <property type="match status" value="1"/>
</dbReference>
<feature type="compositionally biased region" description="Basic and acidic residues" evidence="2">
    <location>
        <begin position="19"/>
        <end position="29"/>
    </location>
</feature>
<dbReference type="FunFam" id="3.30.2280.10:FF:000002">
    <property type="entry name" value="Clustered mitochondria protein homolog"/>
    <property type="match status" value="1"/>
</dbReference>
<dbReference type="Gene3D" id="3.30.2280.10">
    <property type="entry name" value="Hypothetical protein (hspc210)"/>
    <property type="match status" value="1"/>
</dbReference>
<dbReference type="Gene3D" id="1.25.40.10">
    <property type="entry name" value="Tetratricopeptide repeat domain"/>
    <property type="match status" value="1"/>
</dbReference>
<feature type="region of interest" description="Disordered" evidence="2">
    <location>
        <begin position="690"/>
        <end position="723"/>
    </location>
</feature>
<dbReference type="OrthoDB" id="1414216at2759"/>
<dbReference type="Pfam" id="PF05303">
    <property type="entry name" value="GSKIP_dom"/>
    <property type="match status" value="1"/>
</dbReference>
<keyword evidence="1" id="KW-0963">Cytoplasm</keyword>
<dbReference type="Pfam" id="PF13236">
    <property type="entry name" value="CLU"/>
    <property type="match status" value="1"/>
</dbReference>
<proteinExistence type="predicted"/>
<dbReference type="InterPro" id="IPR011990">
    <property type="entry name" value="TPR-like_helical_dom_sf"/>
</dbReference>
<dbReference type="Pfam" id="PF12807">
    <property type="entry name" value="eIF3_p135"/>
    <property type="match status" value="1"/>
</dbReference>
<dbReference type="GO" id="GO:0048312">
    <property type="term" value="P:intracellular distribution of mitochondria"/>
    <property type="evidence" value="ECO:0007669"/>
    <property type="project" value="TreeGrafter"/>
</dbReference>
<dbReference type="InterPro" id="IPR027523">
    <property type="entry name" value="CLU_prot"/>
</dbReference>
<evidence type="ECO:0000256" key="2">
    <source>
        <dbReference type="SAM" id="MobiDB-lite"/>
    </source>
</evidence>
<dbReference type="InterPro" id="IPR028275">
    <property type="entry name" value="CLU_N"/>
</dbReference>
<feature type="compositionally biased region" description="Polar residues" evidence="2">
    <location>
        <begin position="30"/>
        <end position="51"/>
    </location>
</feature>
<evidence type="ECO:0000313" key="5">
    <source>
        <dbReference type="Proteomes" id="UP000605970"/>
    </source>
</evidence>
<dbReference type="GO" id="GO:0003729">
    <property type="term" value="F:mRNA binding"/>
    <property type="evidence" value="ECO:0007669"/>
    <property type="project" value="TreeGrafter"/>
</dbReference>
<organism evidence="4 5">
    <name type="scientific">Meloidogyne graminicola</name>
    <dbReference type="NCBI Taxonomy" id="189291"/>
    <lineage>
        <taxon>Eukaryota</taxon>
        <taxon>Metazoa</taxon>
        <taxon>Ecdysozoa</taxon>
        <taxon>Nematoda</taxon>
        <taxon>Chromadorea</taxon>
        <taxon>Rhabditida</taxon>
        <taxon>Tylenchina</taxon>
        <taxon>Tylenchomorpha</taxon>
        <taxon>Tylenchoidea</taxon>
        <taxon>Meloidogynidae</taxon>
        <taxon>Meloidogyninae</taxon>
        <taxon>Meloidogyne</taxon>
    </lineage>
</organism>
<feature type="compositionally biased region" description="Polar residues" evidence="2">
    <location>
        <begin position="1"/>
        <end position="16"/>
    </location>
</feature>
<dbReference type="InterPro" id="IPR025697">
    <property type="entry name" value="CLU_dom"/>
</dbReference>
<dbReference type="EMBL" id="JABEBT010000107">
    <property type="protein sequence ID" value="KAF7632255.1"/>
    <property type="molecule type" value="Genomic_DNA"/>
</dbReference>
<protein>
    <submittedName>
        <fullName evidence="4">Clu domain-containing protein</fullName>
    </submittedName>
</protein>
<accession>A0A8S9ZG50</accession>
<dbReference type="SUPFAM" id="SSF48452">
    <property type="entry name" value="TPR-like"/>
    <property type="match status" value="1"/>
</dbReference>
<dbReference type="GO" id="GO:0005737">
    <property type="term" value="C:cytoplasm"/>
    <property type="evidence" value="ECO:0007669"/>
    <property type="project" value="TreeGrafter"/>
</dbReference>
<dbReference type="PROSITE" id="PS51823">
    <property type="entry name" value="CLU"/>
    <property type="match status" value="1"/>
</dbReference>
<sequence>MNSEIINNNTTAQTSEKILLNDENEKSSHSDTTAQNDSGHESSGSVSTELPSSPAEGGEQKQQNNAFNTTTVEKLNPSQDFAETKFLRLKVYVPGGEIIEVQIGDTDIVQELYQMLLERDSTCHRTCFRLYYEGNALDQFTEIRNIPNIKDQALFNVIEEPYNIREARAHVRHLRELIRSHDISDAVNGVDFASFSCLSQITQSIDEGRKTTRPSLLSSTAAELRSESDCLPPYWLLPGCGEVPLKPLIQVNNNSYKNSNGSESLVPNSFNALRQIYFSSFNPPPGPRKMKGDVLYLVVDCVEDRRFHITCCTRGFFVNSSVGDAFKPEKSPVYGNRMHHSLFDLLSELSPHFKKTLSQILKARGDKHVFERLPTPYQLYHWIVPLVDNKLDQMRADDQIQPFRVGFEEHMPGQIRDWNEELQTTHDMPQGTFAERLCRDRARFKVNADFVQACVRGAMAVIDGSVLSINPSDEPKMQMFIWNNIFFSLGFDVKDHYKEIGGDAAAHASYSADLAAVQAYAHIDDPKLHTCGMVLIDLRGCRIMAQSIIPGILDREQHEPIIYGSFDSGKTVQSNDAYTQLLYNSAEILKILPHMVWNGKEEEGGEKEYVKLFSSYESKGIIGNDRRHYLMDLLRTFPPDVNYLEDAEPTEKAKSLGYPRKFPHKLASLRQELVDTFVEYVSAKMYEQRKSANSMEKGEQKQDENNENLNEGENIRKDENGNCSKDVAVQNNLKDETKQLEIRLNPDCYSTVVKHHPDEDLEGQRKLVAEAADFLLFNQIPQFINDCIHLSTVPVDGLALTEALHNRGINIRYLGKIIESLEANKKLGYLVRIAKIELLCRSIRHIFREFIRSVETHCLGSAIAHFLNCFIGGSEKHSSVVNQDTENTNINLTSQKSLFLVEEEKRRDECLEKKNNNNNIQIIGNGNTPTPKSKAWTKLSQETLWKMINDESDGYYNLRIVADCCDAFIEWSNGARRSAIIRRFCTMNGVQLVLKNYSFDSKSHSPFSEDDIFNIVPVVKHLNPRSQMAYNFYLNALIKMQQGFPRIGYELMQQAHSMMLSIYGPLHSDLALCLRFMARMSYAMNDYPDALAQQHRALLTSERCNGIDHYETICDYINLAHFSFANFCINSSLKLFYRARHLLVLVCGEDHPQIGQIDANIGVILYLLQEYDTSMKFLNNALFLYQKYGATMKSALLSHVISRAFEKETFNVYSNVFGNEHEKTLVSSERLRQLTTQAVTLQKHMNEASNGLKSSKQLVPNFQIQPPTLQNILELLNAFNNFLFWKVKIQTE</sequence>
<evidence type="ECO:0000259" key="3">
    <source>
        <dbReference type="PROSITE" id="PS51823"/>
    </source>
</evidence>
<dbReference type="Proteomes" id="UP000605970">
    <property type="component" value="Unassembled WGS sequence"/>
</dbReference>
<dbReference type="Pfam" id="PF15044">
    <property type="entry name" value="CLU_N"/>
    <property type="match status" value="1"/>
</dbReference>
<feature type="domain" description="Clu" evidence="3">
    <location>
        <begin position="396"/>
        <end position="644"/>
    </location>
</feature>
<keyword evidence="5" id="KW-1185">Reference proteome</keyword>
<dbReference type="CDD" id="cd15466">
    <property type="entry name" value="CLU-central"/>
    <property type="match status" value="1"/>
</dbReference>
<name>A0A8S9ZG50_9BILA</name>
<reference evidence="4" key="1">
    <citation type="journal article" date="2020" name="Ecol. Evol.">
        <title>Genome structure and content of the rice root-knot nematode (Meloidogyne graminicola).</title>
        <authorList>
            <person name="Phan N.T."/>
            <person name="Danchin E.G.J."/>
            <person name="Klopp C."/>
            <person name="Perfus-Barbeoch L."/>
            <person name="Kozlowski D.K."/>
            <person name="Koutsovoulos G.D."/>
            <person name="Lopez-Roques C."/>
            <person name="Bouchez O."/>
            <person name="Zahm M."/>
            <person name="Besnard G."/>
            <person name="Bellafiore S."/>
        </authorList>
    </citation>
    <scope>NUCLEOTIDE SEQUENCE</scope>
    <source>
        <strain evidence="4">VN-18</strain>
    </source>
</reference>
<feature type="compositionally biased region" description="Basic and acidic residues" evidence="2">
    <location>
        <begin position="690"/>
        <end position="704"/>
    </location>
</feature>
<dbReference type="PANTHER" id="PTHR12601">
    <property type="entry name" value="EUKARYOTIC TRANSLATION INITIATION FACTOR 3 SUBUNIT EIF-3"/>
    <property type="match status" value="1"/>
</dbReference>
<comment type="caution">
    <text evidence="4">The sequence shown here is derived from an EMBL/GenBank/DDBJ whole genome shotgun (WGS) entry which is preliminary data.</text>
</comment>
<gene>
    <name evidence="4" type="ORF">Mgra_00008323</name>
</gene>
<dbReference type="InterPro" id="IPR033646">
    <property type="entry name" value="CLU-central"/>
</dbReference>
<dbReference type="InterPro" id="IPR023231">
    <property type="entry name" value="GSKIP_dom_sf"/>
</dbReference>
<dbReference type="InterPro" id="IPR007967">
    <property type="entry name" value="GSKIP_dom"/>
</dbReference>
<evidence type="ECO:0000256" key="1">
    <source>
        <dbReference type="ARBA" id="ARBA00022490"/>
    </source>
</evidence>